<dbReference type="Pfam" id="PF00501">
    <property type="entry name" value="AMP-binding"/>
    <property type="match status" value="1"/>
</dbReference>
<dbReference type="PANTHER" id="PTHR43201:SF5">
    <property type="entry name" value="MEDIUM-CHAIN ACYL-COA LIGASE ACSF2, MITOCHONDRIAL"/>
    <property type="match status" value="1"/>
</dbReference>
<comment type="similarity">
    <text evidence="1">Belongs to the ATP-dependent AMP-binding enzyme family.</text>
</comment>
<name>A0A9X1L889_9FLAO</name>
<dbReference type="InterPro" id="IPR000873">
    <property type="entry name" value="AMP-dep_synth/lig_dom"/>
</dbReference>
<keyword evidence="5" id="KW-1185">Reference proteome</keyword>
<comment type="caution">
    <text evidence="4">The sequence shown here is derived from an EMBL/GenBank/DDBJ whole genome shotgun (WGS) entry which is preliminary data.</text>
</comment>
<evidence type="ECO:0000256" key="2">
    <source>
        <dbReference type="ARBA" id="ARBA00022598"/>
    </source>
</evidence>
<dbReference type="Proteomes" id="UP001139286">
    <property type="component" value="Unassembled WGS sequence"/>
</dbReference>
<dbReference type="PANTHER" id="PTHR43201">
    <property type="entry name" value="ACYL-COA SYNTHETASE"/>
    <property type="match status" value="1"/>
</dbReference>
<accession>A0A9X1L889</accession>
<proteinExistence type="inferred from homology"/>
<dbReference type="RefSeq" id="WP_226696020.1">
    <property type="nucleotide sequence ID" value="NZ_JAJAPX010000003.1"/>
</dbReference>
<gene>
    <name evidence="4" type="ORF">LG651_10190</name>
</gene>
<evidence type="ECO:0000313" key="5">
    <source>
        <dbReference type="Proteomes" id="UP001139286"/>
    </source>
</evidence>
<dbReference type="GO" id="GO:0031956">
    <property type="term" value="F:medium-chain fatty acid-CoA ligase activity"/>
    <property type="evidence" value="ECO:0007669"/>
    <property type="project" value="TreeGrafter"/>
</dbReference>
<dbReference type="SUPFAM" id="SSF56801">
    <property type="entry name" value="Acetyl-CoA synthetase-like"/>
    <property type="match status" value="1"/>
</dbReference>
<protein>
    <submittedName>
        <fullName evidence="4">AMP-binding protein</fullName>
    </submittedName>
</protein>
<evidence type="ECO:0000313" key="4">
    <source>
        <dbReference type="EMBL" id="MCB4808623.1"/>
    </source>
</evidence>
<dbReference type="InterPro" id="IPR042099">
    <property type="entry name" value="ANL_N_sf"/>
</dbReference>
<evidence type="ECO:0000256" key="1">
    <source>
        <dbReference type="ARBA" id="ARBA00006432"/>
    </source>
</evidence>
<dbReference type="GO" id="GO:0006631">
    <property type="term" value="P:fatty acid metabolic process"/>
    <property type="evidence" value="ECO:0007669"/>
    <property type="project" value="TreeGrafter"/>
</dbReference>
<dbReference type="InterPro" id="IPR045851">
    <property type="entry name" value="AMP-bd_C_sf"/>
</dbReference>
<reference evidence="4" key="1">
    <citation type="submission" date="2021-10" db="EMBL/GenBank/DDBJ databases">
        <title>Tamlana sargassums sp. nov., and Tamlana laminarinivorans sp. nov., two new bacteria isolated from the brown alga.</title>
        <authorList>
            <person name="Li J."/>
        </authorList>
    </citation>
    <scope>NUCLEOTIDE SEQUENCE</scope>
    <source>
        <strain evidence="4">62-3</strain>
    </source>
</reference>
<organism evidence="4 5">
    <name type="scientific">Neotamlana sargassicola</name>
    <dbReference type="NCBI Taxonomy" id="2883125"/>
    <lineage>
        <taxon>Bacteria</taxon>
        <taxon>Pseudomonadati</taxon>
        <taxon>Bacteroidota</taxon>
        <taxon>Flavobacteriia</taxon>
        <taxon>Flavobacteriales</taxon>
        <taxon>Flavobacteriaceae</taxon>
        <taxon>Neotamlana</taxon>
    </lineage>
</organism>
<dbReference type="Gene3D" id="3.40.50.12780">
    <property type="entry name" value="N-terminal domain of ligase-like"/>
    <property type="match status" value="1"/>
</dbReference>
<dbReference type="AlphaFoldDB" id="A0A9X1L889"/>
<dbReference type="EMBL" id="JAJAPX010000003">
    <property type="protein sequence ID" value="MCB4808623.1"/>
    <property type="molecule type" value="Genomic_DNA"/>
</dbReference>
<feature type="domain" description="AMP-dependent synthetase/ligase" evidence="3">
    <location>
        <begin position="60"/>
        <end position="202"/>
    </location>
</feature>
<keyword evidence="2" id="KW-0436">Ligase</keyword>
<sequence length="356" mass="40426">MTPTYKNVHLKFKLDGLSYKYDDLMEIAYNYVKEGYPFQQELGEFLLDWLDQHDYVEVNTSGSTGKPKKLKIEKAAMINSALATGDFFGLQPGDKVLNCLPSNFIAGKMMMVRAIILGLEIDMLAPTSKPVIDFDKPYDFCAFTPMQLKNFDAYINNIKTIIVGGGMVSKSIIESIQDKKANIYETYGMTETVTHIAVKKLNHIENPLTDNYFKTLPNVTVQTDDRSCLVINAPKIASEKIITNDIVKIHSENSFEWLGRFDNVINSGGIKLYPEQIEKKLQSKIKEEFFVTSIPDDTLGEKLILLIETKGENFDTSIFDTLDKYEKPKEIIKLPKFIETASGKIHRQKTLKLAKF</sequence>
<evidence type="ECO:0000259" key="3">
    <source>
        <dbReference type="Pfam" id="PF00501"/>
    </source>
</evidence>
<dbReference type="Gene3D" id="3.30.300.30">
    <property type="match status" value="1"/>
</dbReference>